<keyword evidence="7 9" id="KW-0784">Thiamine biosynthesis</keyword>
<evidence type="ECO:0000256" key="3">
    <source>
        <dbReference type="ARBA" id="ARBA00010264"/>
    </source>
</evidence>
<dbReference type="GO" id="GO:0005829">
    <property type="term" value="C:cytosol"/>
    <property type="evidence" value="ECO:0007669"/>
    <property type="project" value="TreeGrafter"/>
</dbReference>
<dbReference type="RefSeq" id="WP_075726187.1">
    <property type="nucleotide sequence ID" value="NZ_LTDM01000018.1"/>
</dbReference>
<evidence type="ECO:0000256" key="5">
    <source>
        <dbReference type="ARBA" id="ARBA00012684"/>
    </source>
</evidence>
<comment type="catalytic activity">
    <reaction evidence="8 9">
        <text>thiamine + H2O = 5-(2-hydroxyethyl)-4-methylthiazole + 4-amino-5-hydroxymethyl-2-methylpyrimidine + H(+)</text>
        <dbReference type="Rhea" id="RHEA:17509"/>
        <dbReference type="ChEBI" id="CHEBI:15377"/>
        <dbReference type="ChEBI" id="CHEBI:15378"/>
        <dbReference type="ChEBI" id="CHEBI:16892"/>
        <dbReference type="ChEBI" id="CHEBI:17957"/>
        <dbReference type="ChEBI" id="CHEBI:18385"/>
        <dbReference type="EC" id="3.5.99.2"/>
    </reaction>
</comment>
<comment type="similarity">
    <text evidence="3 9">Belongs to the TenA family.</text>
</comment>
<protein>
    <recommendedName>
        <fullName evidence="6 9">Aminopyrimidine aminohydrolase</fullName>
        <ecNumber evidence="5 9">3.5.99.2</ecNumber>
    </recommendedName>
</protein>
<evidence type="ECO:0000256" key="2">
    <source>
        <dbReference type="ARBA" id="ARBA00004948"/>
    </source>
</evidence>
<evidence type="ECO:0000313" key="12">
    <source>
        <dbReference type="Proteomes" id="UP000186112"/>
    </source>
</evidence>
<feature type="domain" description="Thiaminase-2/PQQC" evidence="10">
    <location>
        <begin position="12"/>
        <end position="219"/>
    </location>
</feature>
<dbReference type="EMBL" id="LTDM01000018">
    <property type="protein sequence ID" value="OLS02755.1"/>
    <property type="molecule type" value="Genomic_DNA"/>
</dbReference>
<dbReference type="InterPro" id="IPR027574">
    <property type="entry name" value="Thiaminase_II"/>
</dbReference>
<evidence type="ECO:0000256" key="4">
    <source>
        <dbReference type="ARBA" id="ARBA00011881"/>
    </source>
</evidence>
<reference evidence="11 12" key="1">
    <citation type="submission" date="2016-02" db="EMBL/GenBank/DDBJ databases">
        <title>Genome sequence of Tissierella creatinophila DSM 6911.</title>
        <authorList>
            <person name="Poehlein A."/>
            <person name="Daniel R."/>
        </authorList>
    </citation>
    <scope>NUCLEOTIDE SEQUENCE [LARGE SCALE GENOMIC DNA]</scope>
    <source>
        <strain evidence="11 12">DSM 6911</strain>
    </source>
</reference>
<dbReference type="UniPathway" id="UPA00060"/>
<keyword evidence="9 11" id="KW-0378">Hydrolase</keyword>
<comment type="caution">
    <text evidence="11">The sequence shown here is derived from an EMBL/GenBank/DDBJ whole genome shotgun (WGS) entry which is preliminary data.</text>
</comment>
<gene>
    <name evidence="11" type="primary">tenA</name>
    <name evidence="11" type="ORF">TICRE_12400</name>
</gene>
<dbReference type="InterPro" id="IPR004305">
    <property type="entry name" value="Thiaminase-2/PQQC"/>
</dbReference>
<dbReference type="GO" id="GO:0050334">
    <property type="term" value="F:thiaminase activity"/>
    <property type="evidence" value="ECO:0007669"/>
    <property type="project" value="UniProtKB-EC"/>
</dbReference>
<dbReference type="InterPro" id="IPR016084">
    <property type="entry name" value="Haem_Oase-like_multi-hlx"/>
</dbReference>
<evidence type="ECO:0000313" key="11">
    <source>
        <dbReference type="EMBL" id="OLS02755.1"/>
    </source>
</evidence>
<comment type="function">
    <text evidence="9">Catalyzes an amino-pyrimidine hydrolysis reaction at the C5' of the pyrimidine moiety of thiamine compounds, a reaction that is part of a thiamine salvage pathway.</text>
</comment>
<dbReference type="EC" id="3.5.99.2" evidence="5 9"/>
<comment type="subunit">
    <text evidence="4">Homotetramer.</text>
</comment>
<evidence type="ECO:0000259" key="10">
    <source>
        <dbReference type="Pfam" id="PF03070"/>
    </source>
</evidence>
<proteinExistence type="inferred from homology"/>
<dbReference type="Gene3D" id="1.20.910.10">
    <property type="entry name" value="Heme oxygenase-like"/>
    <property type="match status" value="1"/>
</dbReference>
<comment type="pathway">
    <text evidence="2 9">Cofactor biosynthesis; thiamine diphosphate biosynthesis.</text>
</comment>
<organism evidence="11 12">
    <name type="scientific">Tissierella creatinophila DSM 6911</name>
    <dbReference type="NCBI Taxonomy" id="1123403"/>
    <lineage>
        <taxon>Bacteria</taxon>
        <taxon>Bacillati</taxon>
        <taxon>Bacillota</taxon>
        <taxon>Tissierellia</taxon>
        <taxon>Tissierellales</taxon>
        <taxon>Tissierellaceae</taxon>
        <taxon>Tissierella</taxon>
    </lineage>
</organism>
<evidence type="ECO:0000256" key="8">
    <source>
        <dbReference type="ARBA" id="ARBA00048337"/>
    </source>
</evidence>
<dbReference type="AlphaFoldDB" id="A0A1U7M651"/>
<dbReference type="OrthoDB" id="34166at2"/>
<dbReference type="GO" id="GO:0009229">
    <property type="term" value="P:thiamine diphosphate biosynthetic process"/>
    <property type="evidence" value="ECO:0007669"/>
    <property type="project" value="UniProtKB-UniPathway"/>
</dbReference>
<dbReference type="GO" id="GO:0009228">
    <property type="term" value="P:thiamine biosynthetic process"/>
    <property type="evidence" value="ECO:0007669"/>
    <property type="project" value="UniProtKB-KW"/>
</dbReference>
<evidence type="ECO:0000256" key="9">
    <source>
        <dbReference type="RuleBase" id="RU363093"/>
    </source>
</evidence>
<evidence type="ECO:0000256" key="1">
    <source>
        <dbReference type="ARBA" id="ARBA00001881"/>
    </source>
</evidence>
<dbReference type="PANTHER" id="PTHR43198:SF2">
    <property type="entry name" value="SI:CH1073-67J19.1-RELATED"/>
    <property type="match status" value="1"/>
</dbReference>
<name>A0A1U7M651_TISCR</name>
<dbReference type="InterPro" id="IPR050967">
    <property type="entry name" value="Thiamine_Salvage_TenA"/>
</dbReference>
<comment type="catalytic activity">
    <reaction evidence="1 9">
        <text>4-amino-5-aminomethyl-2-methylpyrimidine + H2O = 4-amino-5-hydroxymethyl-2-methylpyrimidine + NH4(+)</text>
        <dbReference type="Rhea" id="RHEA:31799"/>
        <dbReference type="ChEBI" id="CHEBI:15377"/>
        <dbReference type="ChEBI" id="CHEBI:16892"/>
        <dbReference type="ChEBI" id="CHEBI:28938"/>
        <dbReference type="ChEBI" id="CHEBI:63416"/>
        <dbReference type="EC" id="3.5.99.2"/>
    </reaction>
</comment>
<dbReference type="SUPFAM" id="SSF48613">
    <property type="entry name" value="Heme oxygenase-like"/>
    <property type="match status" value="1"/>
</dbReference>
<dbReference type="Proteomes" id="UP000186112">
    <property type="component" value="Unassembled WGS sequence"/>
</dbReference>
<keyword evidence="12" id="KW-1185">Reference proteome</keyword>
<dbReference type="NCBIfam" id="TIGR04306">
    <property type="entry name" value="salvage_TenA"/>
    <property type="match status" value="1"/>
</dbReference>
<accession>A0A1U7M651</accession>
<evidence type="ECO:0000256" key="7">
    <source>
        <dbReference type="ARBA" id="ARBA00022977"/>
    </source>
</evidence>
<dbReference type="PANTHER" id="PTHR43198">
    <property type="entry name" value="BIFUNCTIONAL TH2 PROTEIN"/>
    <property type="match status" value="1"/>
</dbReference>
<sequence length="220" mass="26161">MKFSEKILKDSRVKKYYDDYIAHPFIKGLGSGELDRKRFKNYLIQDSLYLKEYGKVYAHVFLLTNDIANLQFLHTCMGVVVADETNMHTQYLKDYDLDVYKVDHMEVKPENRKYLDYMLSFTKTGDVKEIFISALACTLTYEYIGKTLQENFNHNLQDNYYAPWINAYAGEDFEDFSIKSFEFVDSICKDIDEKEEEKLIQIFLKACEYEMGFWDMSYKI</sequence>
<dbReference type="Pfam" id="PF03070">
    <property type="entry name" value="TENA_THI-4"/>
    <property type="match status" value="1"/>
</dbReference>
<evidence type="ECO:0000256" key="6">
    <source>
        <dbReference type="ARBA" id="ARBA00013647"/>
    </source>
</evidence>